<gene>
    <name evidence="1" type="ORF">OXX778_LOCUS20146</name>
</gene>
<dbReference type="EMBL" id="CAJNOC010006524">
    <property type="protein sequence ID" value="CAF1079991.1"/>
    <property type="molecule type" value="Genomic_DNA"/>
</dbReference>
<dbReference type="AlphaFoldDB" id="A0A814MIK4"/>
<organism evidence="1 2">
    <name type="scientific">Brachionus calyciflorus</name>
    <dbReference type="NCBI Taxonomy" id="104777"/>
    <lineage>
        <taxon>Eukaryota</taxon>
        <taxon>Metazoa</taxon>
        <taxon>Spiralia</taxon>
        <taxon>Gnathifera</taxon>
        <taxon>Rotifera</taxon>
        <taxon>Eurotatoria</taxon>
        <taxon>Monogononta</taxon>
        <taxon>Pseudotrocha</taxon>
        <taxon>Ploima</taxon>
        <taxon>Brachionidae</taxon>
        <taxon>Brachionus</taxon>
    </lineage>
</organism>
<feature type="non-terminal residue" evidence="1">
    <location>
        <position position="44"/>
    </location>
</feature>
<comment type="caution">
    <text evidence="1">The sequence shown here is derived from an EMBL/GenBank/DDBJ whole genome shotgun (WGS) entry which is preliminary data.</text>
</comment>
<name>A0A814MIK4_9BILA</name>
<reference evidence="1" key="1">
    <citation type="submission" date="2021-02" db="EMBL/GenBank/DDBJ databases">
        <authorList>
            <person name="Nowell W R."/>
        </authorList>
    </citation>
    <scope>NUCLEOTIDE SEQUENCE</scope>
    <source>
        <strain evidence="1">Ploen Becks lab</strain>
    </source>
</reference>
<evidence type="ECO:0000313" key="1">
    <source>
        <dbReference type="EMBL" id="CAF1079991.1"/>
    </source>
</evidence>
<accession>A0A814MIK4</accession>
<dbReference type="Proteomes" id="UP000663879">
    <property type="component" value="Unassembled WGS sequence"/>
</dbReference>
<feature type="non-terminal residue" evidence="1">
    <location>
        <position position="1"/>
    </location>
</feature>
<protein>
    <submittedName>
        <fullName evidence="1">Uncharacterized protein</fullName>
    </submittedName>
</protein>
<keyword evidence="2" id="KW-1185">Reference proteome</keyword>
<sequence length="44" mass="5096">MDSMIDLIVEKGHIHESFSRYDVCSDPKKSYLYPSDLESIEDSD</sequence>
<proteinExistence type="predicted"/>
<evidence type="ECO:0000313" key="2">
    <source>
        <dbReference type="Proteomes" id="UP000663879"/>
    </source>
</evidence>